<evidence type="ECO:0000256" key="2">
    <source>
        <dbReference type="SAM" id="Phobius"/>
    </source>
</evidence>
<evidence type="ECO:0000256" key="1">
    <source>
        <dbReference type="SAM" id="MobiDB-lite"/>
    </source>
</evidence>
<organism evidence="3 4">
    <name type="scientific">Polystyrenella longa</name>
    <dbReference type="NCBI Taxonomy" id="2528007"/>
    <lineage>
        <taxon>Bacteria</taxon>
        <taxon>Pseudomonadati</taxon>
        <taxon>Planctomycetota</taxon>
        <taxon>Planctomycetia</taxon>
        <taxon>Planctomycetales</taxon>
        <taxon>Planctomycetaceae</taxon>
        <taxon>Polystyrenella</taxon>
    </lineage>
</organism>
<feature type="compositionally biased region" description="Polar residues" evidence="1">
    <location>
        <begin position="1"/>
        <end position="18"/>
    </location>
</feature>
<protein>
    <submittedName>
        <fullName evidence="3">Uncharacterized protein</fullName>
    </submittedName>
</protein>
<accession>A0A518CRB8</accession>
<keyword evidence="2" id="KW-0472">Membrane</keyword>
<feature type="compositionally biased region" description="Polar residues" evidence="1">
    <location>
        <begin position="89"/>
        <end position="103"/>
    </location>
</feature>
<gene>
    <name evidence="3" type="ORF">Pla110_35260</name>
</gene>
<keyword evidence="4" id="KW-1185">Reference proteome</keyword>
<evidence type="ECO:0000313" key="3">
    <source>
        <dbReference type="EMBL" id="QDU81776.1"/>
    </source>
</evidence>
<feature type="region of interest" description="Disordered" evidence="1">
    <location>
        <begin position="87"/>
        <end position="122"/>
    </location>
</feature>
<reference evidence="3 4" key="1">
    <citation type="submission" date="2019-02" db="EMBL/GenBank/DDBJ databases">
        <title>Deep-cultivation of Planctomycetes and their phenomic and genomic characterization uncovers novel biology.</title>
        <authorList>
            <person name="Wiegand S."/>
            <person name="Jogler M."/>
            <person name="Boedeker C."/>
            <person name="Pinto D."/>
            <person name="Vollmers J."/>
            <person name="Rivas-Marin E."/>
            <person name="Kohn T."/>
            <person name="Peeters S.H."/>
            <person name="Heuer A."/>
            <person name="Rast P."/>
            <person name="Oberbeckmann S."/>
            <person name="Bunk B."/>
            <person name="Jeske O."/>
            <person name="Meyerdierks A."/>
            <person name="Storesund J.E."/>
            <person name="Kallscheuer N."/>
            <person name="Luecker S."/>
            <person name="Lage O.M."/>
            <person name="Pohl T."/>
            <person name="Merkel B.J."/>
            <person name="Hornburger P."/>
            <person name="Mueller R.-W."/>
            <person name="Bruemmer F."/>
            <person name="Labrenz M."/>
            <person name="Spormann A.M."/>
            <person name="Op den Camp H."/>
            <person name="Overmann J."/>
            <person name="Amann R."/>
            <person name="Jetten M.S.M."/>
            <person name="Mascher T."/>
            <person name="Medema M.H."/>
            <person name="Devos D.P."/>
            <person name="Kaster A.-K."/>
            <person name="Ovreas L."/>
            <person name="Rohde M."/>
            <person name="Galperin M.Y."/>
            <person name="Jogler C."/>
        </authorList>
    </citation>
    <scope>NUCLEOTIDE SEQUENCE [LARGE SCALE GENOMIC DNA]</scope>
    <source>
        <strain evidence="3 4">Pla110</strain>
    </source>
</reference>
<dbReference type="AlphaFoldDB" id="A0A518CRB8"/>
<dbReference type="KEGG" id="plon:Pla110_35260"/>
<feature type="transmembrane region" description="Helical" evidence="2">
    <location>
        <begin position="49"/>
        <end position="70"/>
    </location>
</feature>
<dbReference type="SUPFAM" id="SSF69322">
    <property type="entry name" value="Tricorn protease domain 2"/>
    <property type="match status" value="1"/>
</dbReference>
<sequence>MRPSASQQRTHSTQNTSDEFAPLRRTQTASNPKGRQRSRKKKKKSESNNFLLIGGIAIGLLLLVGGGIAISVTMMRGIDEEAAVAKSEMGTQAASDSGAGSTESSKKMEVTEGQDSLSQTKVNEGAEGSYVEGGWNVEIEKPEMDFSSDQFSSEEIEIPGRITRIHICDTESPFIFVETLQNDSKEKVLGRVDLRNNEYLQLKSNISGQVEQLQFLPDGSRLALVTREFTVINATGESAVPETSSRRRESKQRSNINRKKPQVEFESQVSPLWILDGETGDIISEFPVNSEKKLANLFDLQNKDTLIIYNDLKGIKYDVSKTMARLKPNSQALNSDAYEVQFKGPNDTVLKRQLSNSSGMEINGLSTISTELVWSKNMPQGLGNFLDHFGGGTRLTPDRRYLLIDGMMDRSLNFFDITQKKITGKIIPGKDLELHFLGVLGWAIDTSRDSIHVLIREGNDVAQFVILTYLLSDGNFHRISKFKDLDLLIIGRENQNVHSLAKPGLVAISGKHLIDTETNRMPVIFYINRHTRGSGGKHWLQGNNLFLFKNIGSADGLKKRFMKIPLVSTAAARSIDAFRNNEPALFTPDTPLGVELHIESPYPTMSLEQRNELSELMVKAILKNDLQYDESSSTKICLYFGSDMTKRVYEENKSKITRSVDELDFLKDRKVDSRTNVILALVSEEKGLLWGEAFCLGENLFGLEGPYLPLDRQGMRANQTKIEVGQLFNKIRIPFFVPADSDLATLPIKMFYSSRNPDASVGIE</sequence>
<feature type="compositionally biased region" description="Basic residues" evidence="1">
    <location>
        <begin position="34"/>
        <end position="44"/>
    </location>
</feature>
<feature type="region of interest" description="Disordered" evidence="1">
    <location>
        <begin position="1"/>
        <end position="46"/>
    </location>
</feature>
<dbReference type="RefSeq" id="WP_144997401.1">
    <property type="nucleotide sequence ID" value="NZ_CP036281.1"/>
</dbReference>
<dbReference type="EMBL" id="CP036281">
    <property type="protein sequence ID" value="QDU81776.1"/>
    <property type="molecule type" value="Genomic_DNA"/>
</dbReference>
<feature type="region of interest" description="Disordered" evidence="1">
    <location>
        <begin position="236"/>
        <end position="263"/>
    </location>
</feature>
<evidence type="ECO:0000313" key="4">
    <source>
        <dbReference type="Proteomes" id="UP000317178"/>
    </source>
</evidence>
<dbReference type="Proteomes" id="UP000317178">
    <property type="component" value="Chromosome"/>
</dbReference>
<keyword evidence="2" id="KW-1133">Transmembrane helix</keyword>
<keyword evidence="2" id="KW-0812">Transmembrane</keyword>
<name>A0A518CRB8_9PLAN</name>
<feature type="compositionally biased region" description="Polar residues" evidence="1">
    <location>
        <begin position="113"/>
        <end position="122"/>
    </location>
</feature>
<proteinExistence type="predicted"/>